<proteinExistence type="predicted"/>
<feature type="signal peptide" evidence="1">
    <location>
        <begin position="1"/>
        <end position="18"/>
    </location>
</feature>
<gene>
    <name evidence="2" type="ORF">DCS_00334</name>
</gene>
<sequence>MKFTSAIIFATVASVTVASPTVAPPTVAPPEVASAGVSESSNYAVVKEAVMHIHSRMKILSRQTNAFSSESGSLTNMFLTFQMSIYDSMLKIANTTAPKLGLDDAKSLTQVSELILLDRGRTVLNPLETKMASIIAAENCCYINQVLNLFGECIDAFYKAVDSRLVSYYAVGSTEARNEPKRILKIQYEDFNSYLGDMKQKFLPSCASGRLEYNVVEKRDT</sequence>
<dbReference type="RefSeq" id="XP_040658556.1">
    <property type="nucleotide sequence ID" value="XM_040797673.1"/>
</dbReference>
<dbReference type="InParanoid" id="A0A151GQ08"/>
<accession>A0A151GQ08</accession>
<dbReference type="GeneID" id="63712977"/>
<evidence type="ECO:0000313" key="3">
    <source>
        <dbReference type="Proteomes" id="UP000076580"/>
    </source>
</evidence>
<keyword evidence="1" id="KW-0732">Signal</keyword>
<dbReference type="EMBL" id="LAYC01000001">
    <property type="protein sequence ID" value="KYK59204.1"/>
    <property type="molecule type" value="Genomic_DNA"/>
</dbReference>
<name>A0A151GQ08_DRECN</name>
<comment type="caution">
    <text evidence="2">The sequence shown here is derived from an EMBL/GenBank/DDBJ whole genome shotgun (WGS) entry which is preliminary data.</text>
</comment>
<reference evidence="2 3" key="1">
    <citation type="journal article" date="2016" name="Sci. Rep.">
        <title>Insights into Adaptations to a Near-Obligate Nematode Endoparasitic Lifestyle from the Finished Genome of Drechmeria coniospora.</title>
        <authorList>
            <person name="Zhang L."/>
            <person name="Zhou Z."/>
            <person name="Guo Q."/>
            <person name="Fokkens L."/>
            <person name="Miskei M."/>
            <person name="Pocsi I."/>
            <person name="Zhang W."/>
            <person name="Chen M."/>
            <person name="Wang L."/>
            <person name="Sun Y."/>
            <person name="Donzelli B.G."/>
            <person name="Gibson D.M."/>
            <person name="Nelson D.R."/>
            <person name="Luo J.G."/>
            <person name="Rep M."/>
            <person name="Liu H."/>
            <person name="Yang S."/>
            <person name="Wang J."/>
            <person name="Krasnoff S.B."/>
            <person name="Xu Y."/>
            <person name="Molnar I."/>
            <person name="Lin M."/>
        </authorList>
    </citation>
    <scope>NUCLEOTIDE SEQUENCE [LARGE SCALE GENOMIC DNA]</scope>
    <source>
        <strain evidence="2 3">ARSEF 6962</strain>
    </source>
</reference>
<feature type="chain" id="PRO_5007580870" description="Cell wall protein" evidence="1">
    <location>
        <begin position="19"/>
        <end position="221"/>
    </location>
</feature>
<dbReference type="Proteomes" id="UP000076580">
    <property type="component" value="Chromosome 01"/>
</dbReference>
<keyword evidence="3" id="KW-1185">Reference proteome</keyword>
<protein>
    <recommendedName>
        <fullName evidence="4">Cell wall protein</fullName>
    </recommendedName>
</protein>
<evidence type="ECO:0000313" key="2">
    <source>
        <dbReference type="EMBL" id="KYK59204.1"/>
    </source>
</evidence>
<organism evidence="2 3">
    <name type="scientific">Drechmeria coniospora</name>
    <name type="common">Nematophagous fungus</name>
    <name type="synonym">Meria coniospora</name>
    <dbReference type="NCBI Taxonomy" id="98403"/>
    <lineage>
        <taxon>Eukaryota</taxon>
        <taxon>Fungi</taxon>
        <taxon>Dikarya</taxon>
        <taxon>Ascomycota</taxon>
        <taxon>Pezizomycotina</taxon>
        <taxon>Sordariomycetes</taxon>
        <taxon>Hypocreomycetidae</taxon>
        <taxon>Hypocreales</taxon>
        <taxon>Ophiocordycipitaceae</taxon>
        <taxon>Drechmeria</taxon>
    </lineage>
</organism>
<evidence type="ECO:0000256" key="1">
    <source>
        <dbReference type="SAM" id="SignalP"/>
    </source>
</evidence>
<dbReference type="AlphaFoldDB" id="A0A151GQ08"/>
<evidence type="ECO:0008006" key="4">
    <source>
        <dbReference type="Google" id="ProtNLM"/>
    </source>
</evidence>